<keyword evidence="1 6" id="KW-0597">Phosphoprotein</keyword>
<dbReference type="FunFam" id="3.40.50.2300:FF:000001">
    <property type="entry name" value="DNA-binding response regulator PhoB"/>
    <property type="match status" value="1"/>
</dbReference>
<evidence type="ECO:0000259" key="8">
    <source>
        <dbReference type="PROSITE" id="PS50110"/>
    </source>
</evidence>
<dbReference type="SMART" id="SM00448">
    <property type="entry name" value="REC"/>
    <property type="match status" value="1"/>
</dbReference>
<dbReference type="CDD" id="cd00383">
    <property type="entry name" value="trans_reg_C"/>
    <property type="match status" value="1"/>
</dbReference>
<dbReference type="GO" id="GO:0032993">
    <property type="term" value="C:protein-DNA complex"/>
    <property type="evidence" value="ECO:0007669"/>
    <property type="project" value="TreeGrafter"/>
</dbReference>
<dbReference type="Gene3D" id="1.10.10.10">
    <property type="entry name" value="Winged helix-like DNA-binding domain superfamily/Winged helix DNA-binding domain"/>
    <property type="match status" value="1"/>
</dbReference>
<keyword evidence="4 7" id="KW-0238">DNA-binding</keyword>
<dbReference type="AlphaFoldDB" id="A0A0M2UTB1"/>
<evidence type="ECO:0000256" key="1">
    <source>
        <dbReference type="ARBA" id="ARBA00022553"/>
    </source>
</evidence>
<feature type="domain" description="OmpR/PhoB-type" evidence="9">
    <location>
        <begin position="131"/>
        <end position="227"/>
    </location>
</feature>
<dbReference type="InterPro" id="IPR039420">
    <property type="entry name" value="WalR-like"/>
</dbReference>
<dbReference type="Pfam" id="PF00072">
    <property type="entry name" value="Response_reg"/>
    <property type="match status" value="1"/>
</dbReference>
<protein>
    <submittedName>
        <fullName evidence="10">Two-component response regulator</fullName>
    </submittedName>
</protein>
<reference evidence="10 11" key="1">
    <citation type="journal article" date="2013" name="BMC Microbiol.">
        <title>Identification of the type II cytochrome c maturation pathway in anammox bacteria by comparative genomics.</title>
        <authorList>
            <person name="Ferousi C."/>
            <person name="Speth D.R."/>
            <person name="Reimann J."/>
            <person name="Op den Camp H.J."/>
            <person name="Allen J.W."/>
            <person name="Keltjens J.T."/>
            <person name="Jetten M.S."/>
        </authorList>
    </citation>
    <scope>NUCLEOTIDE SEQUENCE [LARGE SCALE GENOMIC DNA]</scope>
    <source>
        <strain evidence="10">RU1</strain>
    </source>
</reference>
<dbReference type="SMART" id="SM00862">
    <property type="entry name" value="Trans_reg_C"/>
    <property type="match status" value="1"/>
</dbReference>
<sequence length="227" mass="25776">MSKEKILIVDDEQDLLKLIRYHLEKDGYKVLCAYNGEDALFLTRKERPELVLLDLMLPRIDGLEVCKKIKADQELAHTAIVMLTAKGDESDITMGLKLGADDYITKPFSPKELVARVQAVLRRTKNASAAQEYITMGDLTIDLYKHEVTVKNEPIQLTLTEFKLLHQLASKPGRVFARDQLLDAISGSETFVIDRTIDVHIASLRKKLKSYANRITTIRGIGYKFKE</sequence>
<organism evidence="10 11">
    <name type="scientific">Candidatus Brocadia fulgida</name>
    <dbReference type="NCBI Taxonomy" id="380242"/>
    <lineage>
        <taxon>Bacteria</taxon>
        <taxon>Pseudomonadati</taxon>
        <taxon>Planctomycetota</taxon>
        <taxon>Candidatus Brocadiia</taxon>
        <taxon>Candidatus Brocadiales</taxon>
        <taxon>Candidatus Brocadiaceae</taxon>
        <taxon>Candidatus Brocadia</taxon>
    </lineage>
</organism>
<evidence type="ECO:0000256" key="3">
    <source>
        <dbReference type="ARBA" id="ARBA00023015"/>
    </source>
</evidence>
<dbReference type="InterPro" id="IPR001789">
    <property type="entry name" value="Sig_transdc_resp-reg_receiver"/>
</dbReference>
<keyword evidence="2" id="KW-0902">Two-component regulatory system</keyword>
<proteinExistence type="predicted"/>
<dbReference type="GO" id="GO:0000976">
    <property type="term" value="F:transcription cis-regulatory region binding"/>
    <property type="evidence" value="ECO:0007669"/>
    <property type="project" value="TreeGrafter"/>
</dbReference>
<dbReference type="InterPro" id="IPR011006">
    <property type="entry name" value="CheY-like_superfamily"/>
</dbReference>
<dbReference type="Pfam" id="PF00486">
    <property type="entry name" value="Trans_reg_C"/>
    <property type="match status" value="1"/>
</dbReference>
<accession>A0A0M2UTB1</accession>
<dbReference type="Gene3D" id="3.40.50.2300">
    <property type="match status" value="1"/>
</dbReference>
<evidence type="ECO:0000259" key="9">
    <source>
        <dbReference type="PROSITE" id="PS51755"/>
    </source>
</evidence>
<dbReference type="SUPFAM" id="SSF46894">
    <property type="entry name" value="C-terminal effector domain of the bipartite response regulators"/>
    <property type="match status" value="1"/>
</dbReference>
<dbReference type="InterPro" id="IPR001867">
    <property type="entry name" value="OmpR/PhoB-type_DNA-bd"/>
</dbReference>
<evidence type="ECO:0000256" key="7">
    <source>
        <dbReference type="PROSITE-ProRule" id="PRU01091"/>
    </source>
</evidence>
<keyword evidence="5" id="KW-0804">Transcription</keyword>
<dbReference type="PATRIC" id="fig|380242.3.peg.2439"/>
<keyword evidence="11" id="KW-1185">Reference proteome</keyword>
<gene>
    <name evidence="10" type="ORF">BROFUL_01958</name>
</gene>
<dbReference type="GO" id="GO:0005829">
    <property type="term" value="C:cytosol"/>
    <property type="evidence" value="ECO:0007669"/>
    <property type="project" value="TreeGrafter"/>
</dbReference>
<evidence type="ECO:0000256" key="2">
    <source>
        <dbReference type="ARBA" id="ARBA00023012"/>
    </source>
</evidence>
<dbReference type="GO" id="GO:0006355">
    <property type="term" value="P:regulation of DNA-templated transcription"/>
    <property type="evidence" value="ECO:0007669"/>
    <property type="project" value="InterPro"/>
</dbReference>
<dbReference type="PROSITE" id="PS51755">
    <property type="entry name" value="OMPR_PHOB"/>
    <property type="match status" value="1"/>
</dbReference>
<dbReference type="InterPro" id="IPR036388">
    <property type="entry name" value="WH-like_DNA-bd_sf"/>
</dbReference>
<dbReference type="PROSITE" id="PS50110">
    <property type="entry name" value="RESPONSE_REGULATORY"/>
    <property type="match status" value="1"/>
</dbReference>
<evidence type="ECO:0000256" key="5">
    <source>
        <dbReference type="ARBA" id="ARBA00023163"/>
    </source>
</evidence>
<keyword evidence="3" id="KW-0805">Transcription regulation</keyword>
<comment type="caution">
    <text evidence="10">The sequence shown here is derived from an EMBL/GenBank/DDBJ whole genome shotgun (WGS) entry which is preliminary data.</text>
</comment>
<dbReference type="Proteomes" id="UP000034954">
    <property type="component" value="Unassembled WGS sequence"/>
</dbReference>
<evidence type="ECO:0000313" key="10">
    <source>
        <dbReference type="EMBL" id="KKO19298.1"/>
    </source>
</evidence>
<dbReference type="InterPro" id="IPR016032">
    <property type="entry name" value="Sig_transdc_resp-reg_C-effctor"/>
</dbReference>
<evidence type="ECO:0000256" key="4">
    <source>
        <dbReference type="ARBA" id="ARBA00023125"/>
    </source>
</evidence>
<dbReference type="SUPFAM" id="SSF52172">
    <property type="entry name" value="CheY-like"/>
    <property type="match status" value="1"/>
</dbReference>
<evidence type="ECO:0000313" key="11">
    <source>
        <dbReference type="Proteomes" id="UP000034954"/>
    </source>
</evidence>
<feature type="DNA-binding region" description="OmpR/PhoB-type" evidence="7">
    <location>
        <begin position="131"/>
        <end position="227"/>
    </location>
</feature>
<evidence type="ECO:0000256" key="6">
    <source>
        <dbReference type="PROSITE-ProRule" id="PRU00169"/>
    </source>
</evidence>
<dbReference type="PANTHER" id="PTHR48111:SF40">
    <property type="entry name" value="PHOSPHATE REGULON TRANSCRIPTIONAL REGULATORY PROTEIN PHOB"/>
    <property type="match status" value="1"/>
</dbReference>
<dbReference type="GO" id="GO:0000156">
    <property type="term" value="F:phosphorelay response regulator activity"/>
    <property type="evidence" value="ECO:0007669"/>
    <property type="project" value="TreeGrafter"/>
</dbReference>
<name>A0A0M2UTB1_9BACT</name>
<dbReference type="EMBL" id="LAQJ01000201">
    <property type="protein sequence ID" value="KKO19298.1"/>
    <property type="molecule type" value="Genomic_DNA"/>
</dbReference>
<feature type="domain" description="Response regulatory" evidence="8">
    <location>
        <begin position="5"/>
        <end position="121"/>
    </location>
</feature>
<dbReference type="PANTHER" id="PTHR48111">
    <property type="entry name" value="REGULATOR OF RPOS"/>
    <property type="match status" value="1"/>
</dbReference>
<feature type="modified residue" description="4-aspartylphosphate" evidence="6">
    <location>
        <position position="54"/>
    </location>
</feature>